<feature type="domain" description="Cytochrome P460" evidence="1">
    <location>
        <begin position="128"/>
        <end position="221"/>
    </location>
</feature>
<evidence type="ECO:0000259" key="1">
    <source>
        <dbReference type="Pfam" id="PF16694"/>
    </source>
</evidence>
<accession>A0A9X8RAA3</accession>
<protein>
    <submittedName>
        <fullName evidence="2">Cytochrome P460</fullName>
    </submittedName>
</protein>
<dbReference type="EMBL" id="FTMX01000004">
    <property type="protein sequence ID" value="SIR55826.1"/>
    <property type="molecule type" value="Genomic_DNA"/>
</dbReference>
<name>A0A9X8RAA3_9BACI</name>
<organism evidence="2 3">
    <name type="scientific">Peribacillus simplex</name>
    <dbReference type="NCBI Taxonomy" id="1478"/>
    <lineage>
        <taxon>Bacteria</taxon>
        <taxon>Bacillati</taxon>
        <taxon>Bacillota</taxon>
        <taxon>Bacilli</taxon>
        <taxon>Bacillales</taxon>
        <taxon>Bacillaceae</taxon>
        <taxon>Peribacillus</taxon>
    </lineage>
</organism>
<evidence type="ECO:0000313" key="2">
    <source>
        <dbReference type="EMBL" id="SIR55826.1"/>
    </source>
</evidence>
<dbReference type="Gene3D" id="3.50.70.20">
    <property type="entry name" value="Cytochrome P460"/>
    <property type="match status" value="1"/>
</dbReference>
<gene>
    <name evidence="2" type="ORF">SAMN05878482_104253</name>
</gene>
<dbReference type="AlphaFoldDB" id="A0A9X8RAA3"/>
<reference evidence="2 3" key="1">
    <citation type="submission" date="2017-01" db="EMBL/GenBank/DDBJ databases">
        <authorList>
            <person name="Varghese N."/>
            <person name="Submissions S."/>
        </authorList>
    </citation>
    <scope>NUCLEOTIDE SEQUENCE [LARGE SCALE GENOMIC DNA]</scope>
    <source>
        <strain evidence="2 3">RUG2-6</strain>
    </source>
</reference>
<comment type="caution">
    <text evidence="2">The sequence shown here is derived from an EMBL/GenBank/DDBJ whole genome shotgun (WGS) entry which is preliminary data.</text>
</comment>
<dbReference type="InterPro" id="IPR032033">
    <property type="entry name" value="Cytochrome_P460"/>
</dbReference>
<sequence>MADLTNREEVSMKVIPLPSKDKDIHLGLINTARSPVTMNLLDKKRNLKEENGMNKQLIHSFALLLALALTACNNNDIETKDNARQEEGSSGAKSGEYAEIGSGANLVKFPEDLEKGIVFATYDRGDIHENIYVNSREAIEAVRNGEELPSGTVITLEGFRDGEIEHYLVMEKRTGWGSKYSPEERNGEWEYQHFTPDREVAEDNIGRCFSCHANQERDDYMNSMDQMKEFDLGEISQAKSSSSETPLASILTEHWKVSEIAAHVNYSKDVNKDSNVIDDEEKAKKIQNVLLKMYLQQYKS</sequence>
<proteinExistence type="predicted"/>
<dbReference type="CDD" id="cd20716">
    <property type="entry name" value="cyt_P460_fam"/>
    <property type="match status" value="1"/>
</dbReference>
<dbReference type="Proteomes" id="UP000185829">
    <property type="component" value="Unassembled WGS sequence"/>
</dbReference>
<dbReference type="Pfam" id="PF16694">
    <property type="entry name" value="Cytochrome_P460"/>
    <property type="match status" value="1"/>
</dbReference>
<dbReference type="InterPro" id="IPR038142">
    <property type="entry name" value="Cytochrome_P460_sp"/>
</dbReference>
<evidence type="ECO:0000313" key="3">
    <source>
        <dbReference type="Proteomes" id="UP000185829"/>
    </source>
</evidence>